<organism evidence="3 4">
    <name type="scientific">Paenibacillus arenosi</name>
    <dbReference type="NCBI Taxonomy" id="2774142"/>
    <lineage>
        <taxon>Bacteria</taxon>
        <taxon>Bacillati</taxon>
        <taxon>Bacillota</taxon>
        <taxon>Bacilli</taxon>
        <taxon>Bacillales</taxon>
        <taxon>Paenibacillaceae</taxon>
        <taxon>Paenibacillus</taxon>
    </lineage>
</organism>
<evidence type="ECO:0000256" key="1">
    <source>
        <dbReference type="ARBA" id="ARBA00006845"/>
    </source>
</evidence>
<dbReference type="EMBL" id="JACYTN010000001">
    <property type="protein sequence ID" value="MBD8496948.1"/>
    <property type="molecule type" value="Genomic_DNA"/>
</dbReference>
<dbReference type="InterPro" id="IPR035905">
    <property type="entry name" value="Barstar-like_sf"/>
</dbReference>
<dbReference type="Proteomes" id="UP000634529">
    <property type="component" value="Unassembled WGS sequence"/>
</dbReference>
<dbReference type="Gene3D" id="3.30.370.10">
    <property type="entry name" value="Barstar-like"/>
    <property type="match status" value="1"/>
</dbReference>
<evidence type="ECO:0000259" key="2">
    <source>
        <dbReference type="Pfam" id="PF01337"/>
    </source>
</evidence>
<proteinExistence type="inferred from homology"/>
<dbReference type="RefSeq" id="WP_192023417.1">
    <property type="nucleotide sequence ID" value="NZ_JACYTN010000001.1"/>
</dbReference>
<keyword evidence="4" id="KW-1185">Reference proteome</keyword>
<accession>A0ABR9AS49</accession>
<sequence length="133" mass="15121">MMNISYLSISQFDETEFSVVLKEINKNTSEVFLLNGSNISNKYSFFKKVSSILPQDPPLIGDNLDAFIDSISGGFLECESQKLYILWTHVDIMAKNDPENYKLIIECFNDVVMRTAKEEKELSVFLFGSEASL</sequence>
<gene>
    <name evidence="3" type="ORF">IFO66_01385</name>
</gene>
<dbReference type="SUPFAM" id="SSF52038">
    <property type="entry name" value="Barstar-related"/>
    <property type="match status" value="1"/>
</dbReference>
<evidence type="ECO:0000313" key="3">
    <source>
        <dbReference type="EMBL" id="MBD8496948.1"/>
    </source>
</evidence>
<reference evidence="3 4" key="1">
    <citation type="submission" date="2020-09" db="EMBL/GenBank/DDBJ databases">
        <title>Paenibacillus sp. CAU 1523 isolated from sand of Haeundae Beach.</title>
        <authorList>
            <person name="Kim W."/>
        </authorList>
    </citation>
    <scope>NUCLEOTIDE SEQUENCE [LARGE SCALE GENOMIC DNA]</scope>
    <source>
        <strain evidence="3 4">CAU 1523</strain>
    </source>
</reference>
<name>A0ABR9AS49_9BACL</name>
<comment type="similarity">
    <text evidence="1">Belongs to the barstar family.</text>
</comment>
<evidence type="ECO:0000313" key="4">
    <source>
        <dbReference type="Proteomes" id="UP000634529"/>
    </source>
</evidence>
<dbReference type="InterPro" id="IPR000468">
    <property type="entry name" value="Barstar"/>
</dbReference>
<feature type="domain" description="Barstar (barnase inhibitor)" evidence="2">
    <location>
        <begin position="31"/>
        <end position="126"/>
    </location>
</feature>
<dbReference type="Pfam" id="PF01337">
    <property type="entry name" value="Barstar"/>
    <property type="match status" value="1"/>
</dbReference>
<comment type="caution">
    <text evidence="3">The sequence shown here is derived from an EMBL/GenBank/DDBJ whole genome shotgun (WGS) entry which is preliminary data.</text>
</comment>
<protein>
    <submittedName>
        <fullName evidence="3">Barstar family protein</fullName>
    </submittedName>
</protein>